<dbReference type="SMART" id="SM00181">
    <property type="entry name" value="EGF"/>
    <property type="match status" value="1"/>
</dbReference>
<feature type="disulfide bond" evidence="7">
    <location>
        <begin position="98"/>
        <end position="108"/>
    </location>
</feature>
<dbReference type="InterPro" id="IPR036772">
    <property type="entry name" value="SRCR-like_dom_sf"/>
</dbReference>
<dbReference type="FunFam" id="2.10.25.10:FF:000012">
    <property type="entry name" value="Delta-like protein"/>
    <property type="match status" value="1"/>
</dbReference>
<keyword evidence="8" id="KW-0812">Transmembrane</keyword>
<keyword evidence="5" id="KW-0325">Glycoprotein</keyword>
<feature type="domain" description="SRCR" evidence="10">
    <location>
        <begin position="29"/>
        <end position="129"/>
    </location>
</feature>
<gene>
    <name evidence="11" type="ORF">HOLleu_28447</name>
</gene>
<dbReference type="InterPro" id="IPR001881">
    <property type="entry name" value="EGF-like_Ca-bd_dom"/>
</dbReference>
<dbReference type="Gene3D" id="3.10.250.10">
    <property type="entry name" value="SRCR-like domain"/>
    <property type="match status" value="1"/>
</dbReference>
<dbReference type="PROSITE" id="PS00022">
    <property type="entry name" value="EGF_1"/>
    <property type="match status" value="1"/>
</dbReference>
<keyword evidence="2" id="KW-0732">Signal</keyword>
<dbReference type="EMBL" id="JAIZAY010000014">
    <property type="protein sequence ID" value="KAJ8029120.1"/>
    <property type="molecule type" value="Genomic_DNA"/>
</dbReference>
<dbReference type="Proteomes" id="UP001152320">
    <property type="component" value="Chromosome 14"/>
</dbReference>
<evidence type="ECO:0000256" key="7">
    <source>
        <dbReference type="PROSITE-ProRule" id="PRU00196"/>
    </source>
</evidence>
<keyword evidence="8" id="KW-0472">Membrane</keyword>
<dbReference type="PRINTS" id="PR00258">
    <property type="entry name" value="SPERACTRCPTR"/>
</dbReference>
<dbReference type="SMART" id="SM00202">
    <property type="entry name" value="SR"/>
    <property type="match status" value="1"/>
</dbReference>
<evidence type="ECO:0000313" key="12">
    <source>
        <dbReference type="Proteomes" id="UP001152320"/>
    </source>
</evidence>
<keyword evidence="4 7" id="KW-1015">Disulfide bond</keyword>
<keyword evidence="12" id="KW-1185">Reference proteome</keyword>
<evidence type="ECO:0000313" key="11">
    <source>
        <dbReference type="EMBL" id="KAJ8029120.1"/>
    </source>
</evidence>
<dbReference type="Gene3D" id="2.10.25.10">
    <property type="entry name" value="Laminin"/>
    <property type="match status" value="1"/>
</dbReference>
<evidence type="ECO:0000256" key="8">
    <source>
        <dbReference type="SAM" id="Phobius"/>
    </source>
</evidence>
<feature type="domain" description="EGF-like" evidence="9">
    <location>
        <begin position="130"/>
        <end position="166"/>
    </location>
</feature>
<evidence type="ECO:0000256" key="3">
    <source>
        <dbReference type="ARBA" id="ARBA00022737"/>
    </source>
</evidence>
<feature type="disulfide bond" evidence="6">
    <location>
        <begin position="156"/>
        <end position="165"/>
    </location>
</feature>
<evidence type="ECO:0000256" key="6">
    <source>
        <dbReference type="PROSITE-ProRule" id="PRU00076"/>
    </source>
</evidence>
<keyword evidence="8" id="KW-1133">Transmembrane helix</keyword>
<dbReference type="PANTHER" id="PTHR48071:SF18">
    <property type="entry name" value="DELETED IN MALIGNANT BRAIN TUMORS 1 PROTEIN-RELATED"/>
    <property type="match status" value="1"/>
</dbReference>
<name>A0A9Q1BME2_HOLLE</name>
<evidence type="ECO:0000256" key="1">
    <source>
        <dbReference type="ARBA" id="ARBA00022536"/>
    </source>
</evidence>
<evidence type="ECO:0000259" key="10">
    <source>
        <dbReference type="PROSITE" id="PS50287"/>
    </source>
</evidence>
<reference evidence="11" key="1">
    <citation type="submission" date="2021-10" db="EMBL/GenBank/DDBJ databases">
        <title>Tropical sea cucumber genome reveals ecological adaptation and Cuvierian tubules defense mechanism.</title>
        <authorList>
            <person name="Chen T."/>
        </authorList>
    </citation>
    <scope>NUCLEOTIDE SEQUENCE</scope>
    <source>
        <strain evidence="11">Nanhai2018</strain>
        <tissue evidence="11">Muscle</tissue>
    </source>
</reference>
<keyword evidence="1 6" id="KW-0245">EGF-like domain</keyword>
<accession>A0A9Q1BME2</accession>
<comment type="caution">
    <text evidence="11">The sequence shown here is derived from an EMBL/GenBank/DDBJ whole genome shotgun (WGS) entry which is preliminary data.</text>
</comment>
<dbReference type="Pfam" id="PF00530">
    <property type="entry name" value="SRCR"/>
    <property type="match status" value="1"/>
</dbReference>
<dbReference type="CDD" id="cd00054">
    <property type="entry name" value="EGF_CA"/>
    <property type="match status" value="1"/>
</dbReference>
<dbReference type="PROSITE" id="PS51257">
    <property type="entry name" value="PROKAR_LIPOPROTEIN"/>
    <property type="match status" value="1"/>
</dbReference>
<dbReference type="GO" id="GO:0005509">
    <property type="term" value="F:calcium ion binding"/>
    <property type="evidence" value="ECO:0007669"/>
    <property type="project" value="InterPro"/>
</dbReference>
<comment type="caution">
    <text evidence="6">Lacks conserved residue(s) required for the propagation of feature annotation.</text>
</comment>
<feature type="disulfide bond" evidence="7">
    <location>
        <begin position="54"/>
        <end position="118"/>
    </location>
</feature>
<organism evidence="11 12">
    <name type="scientific">Holothuria leucospilota</name>
    <name type="common">Black long sea cucumber</name>
    <name type="synonym">Mertensiothuria leucospilota</name>
    <dbReference type="NCBI Taxonomy" id="206669"/>
    <lineage>
        <taxon>Eukaryota</taxon>
        <taxon>Metazoa</taxon>
        <taxon>Echinodermata</taxon>
        <taxon>Eleutherozoa</taxon>
        <taxon>Echinozoa</taxon>
        <taxon>Holothuroidea</taxon>
        <taxon>Aspidochirotacea</taxon>
        <taxon>Aspidochirotida</taxon>
        <taxon>Holothuriidae</taxon>
        <taxon>Holothuria</taxon>
    </lineage>
</organism>
<protein>
    <submittedName>
        <fullName evidence="11">Deleted in malignant brain tumors 1 protein</fullName>
    </submittedName>
</protein>
<evidence type="ECO:0000259" key="9">
    <source>
        <dbReference type="PROSITE" id="PS50026"/>
    </source>
</evidence>
<dbReference type="PROSITE" id="PS50287">
    <property type="entry name" value="SRCR_2"/>
    <property type="match status" value="1"/>
</dbReference>
<feature type="transmembrane region" description="Helical" evidence="8">
    <location>
        <begin position="231"/>
        <end position="255"/>
    </location>
</feature>
<evidence type="ECO:0000256" key="4">
    <source>
        <dbReference type="ARBA" id="ARBA00023157"/>
    </source>
</evidence>
<dbReference type="PROSITE" id="PS00420">
    <property type="entry name" value="SRCR_1"/>
    <property type="match status" value="1"/>
</dbReference>
<dbReference type="PANTHER" id="PTHR48071">
    <property type="entry name" value="SRCR DOMAIN-CONTAINING PROTEIN"/>
    <property type="match status" value="1"/>
</dbReference>
<dbReference type="Pfam" id="PF00008">
    <property type="entry name" value="EGF"/>
    <property type="match status" value="1"/>
</dbReference>
<sequence>MKFYSCLSVFVFQGCCILSAVMVKLKVDLRLVNGSVPKEGRVEIYYEGQWGTVCDDYWDDADATVVCRQLGLGEFGLAIEKPKFPKGSGKIMLDDVDCTGQENFLVNCSSRPWKENDCRHTEDAGVRCRDILFCKSEPCFNGGTCHERASSYTCSCPENFSGYNCKQQKPSEPPSTTKTHRGKYPMTELNIHDETLTDSTLIYVTRATSLETTRKTLLVTKHPLYSLVSPYMIDIVLSAALLCTIISMFCLMCWVRRKLVTSRVWERRDSFSSDNEMALTLTGHHLEHNLNEYNVQQLQHEEEEEDAISDYERPKSEEEIINESMNKLYENTTR</sequence>
<dbReference type="FunFam" id="3.10.250.10:FF:000006">
    <property type="entry name" value="neurotrypsin isoform X2"/>
    <property type="match status" value="1"/>
</dbReference>
<dbReference type="InterPro" id="IPR000742">
    <property type="entry name" value="EGF"/>
</dbReference>
<dbReference type="SUPFAM" id="SSF56487">
    <property type="entry name" value="SRCR-like"/>
    <property type="match status" value="1"/>
</dbReference>
<evidence type="ECO:0000256" key="5">
    <source>
        <dbReference type="ARBA" id="ARBA00023180"/>
    </source>
</evidence>
<dbReference type="InterPro" id="IPR001190">
    <property type="entry name" value="SRCR"/>
</dbReference>
<keyword evidence="3" id="KW-0677">Repeat</keyword>
<dbReference type="OrthoDB" id="536948at2759"/>
<evidence type="ECO:0000256" key="2">
    <source>
        <dbReference type="ARBA" id="ARBA00022729"/>
    </source>
</evidence>
<dbReference type="PROSITE" id="PS50026">
    <property type="entry name" value="EGF_3"/>
    <property type="match status" value="1"/>
</dbReference>
<feature type="disulfide bond" evidence="7">
    <location>
        <begin position="67"/>
        <end position="128"/>
    </location>
</feature>
<proteinExistence type="predicted"/>
<dbReference type="SMART" id="SM00179">
    <property type="entry name" value="EGF_CA"/>
    <property type="match status" value="1"/>
</dbReference>
<dbReference type="GO" id="GO:0016020">
    <property type="term" value="C:membrane"/>
    <property type="evidence" value="ECO:0007669"/>
    <property type="project" value="InterPro"/>
</dbReference>
<dbReference type="AlphaFoldDB" id="A0A9Q1BME2"/>
<dbReference type="SUPFAM" id="SSF57196">
    <property type="entry name" value="EGF/Laminin"/>
    <property type="match status" value="1"/>
</dbReference>